<dbReference type="PANTHER" id="PTHR48041">
    <property type="entry name" value="ABC TRANSPORTER G FAMILY MEMBER 28"/>
    <property type="match status" value="1"/>
</dbReference>
<feature type="transmembrane region" description="Helical" evidence="9">
    <location>
        <begin position="804"/>
        <end position="824"/>
    </location>
</feature>
<keyword evidence="6 9" id="KW-1133">Transmembrane helix</keyword>
<dbReference type="OrthoDB" id="66620at2759"/>
<dbReference type="GO" id="GO:0016887">
    <property type="term" value="F:ATP hydrolysis activity"/>
    <property type="evidence" value="ECO:0007669"/>
    <property type="project" value="InterPro"/>
</dbReference>
<evidence type="ECO:0000256" key="5">
    <source>
        <dbReference type="ARBA" id="ARBA00022840"/>
    </source>
</evidence>
<feature type="transmembrane region" description="Helical" evidence="9">
    <location>
        <begin position="774"/>
        <end position="797"/>
    </location>
</feature>
<dbReference type="GO" id="GO:0140359">
    <property type="term" value="F:ABC-type transporter activity"/>
    <property type="evidence" value="ECO:0007669"/>
    <property type="project" value="InterPro"/>
</dbReference>
<reference evidence="11 12" key="1">
    <citation type="submission" date="2016-02" db="EMBL/GenBank/DDBJ databases">
        <title>Complete genome sequence and transcriptome regulation of the pentose utilising yeast Sugiyamaella lignohabitans.</title>
        <authorList>
            <person name="Bellasio M."/>
            <person name="Peymann A."/>
            <person name="Valli M."/>
            <person name="Sipitzky M."/>
            <person name="Graf A."/>
            <person name="Sauer M."/>
            <person name="Marx H."/>
            <person name="Mattanovich D."/>
        </authorList>
    </citation>
    <scope>NUCLEOTIDE SEQUENCE [LARGE SCALE GENOMIC DNA]</scope>
    <source>
        <strain evidence="11 12">CBS 10342</strain>
    </source>
</reference>
<dbReference type="InterPro" id="IPR050352">
    <property type="entry name" value="ABCG_transporters"/>
</dbReference>
<dbReference type="AlphaFoldDB" id="A0A167EAH0"/>
<dbReference type="InterPro" id="IPR017871">
    <property type="entry name" value="ABC_transporter-like_CS"/>
</dbReference>
<feature type="transmembrane region" description="Helical" evidence="9">
    <location>
        <begin position="738"/>
        <end position="762"/>
    </location>
</feature>
<dbReference type="KEGG" id="slb:AWJ20_4783"/>
<evidence type="ECO:0000256" key="7">
    <source>
        <dbReference type="ARBA" id="ARBA00023136"/>
    </source>
</evidence>
<keyword evidence="3 9" id="KW-0812">Transmembrane</keyword>
<feature type="transmembrane region" description="Helical" evidence="9">
    <location>
        <begin position="695"/>
        <end position="717"/>
    </location>
</feature>
<keyword evidence="4" id="KW-0547">Nucleotide-binding</keyword>
<dbReference type="SUPFAM" id="SSF52540">
    <property type="entry name" value="P-loop containing nucleoside triphosphate hydrolases"/>
    <property type="match status" value="1"/>
</dbReference>
<sequence length="916" mass="100888">MCNVTNRKILDILAGKIPQVTFSCNSTSAECDFQFWVDQVESFYCGLSNCTFETEVLSNTNITKYQCPEISCKCVPERMLCGEAGSIDISDFLTETISGPGFFECDRSTKSCKFSEPSMNDLIKSVFGDPYITLECDSSECLHYTELPGYLPPEKSVRRGFVLAAFISALVFILGGAVIFQYFMNRSQNNKLGYLQIPSDSDAAKLMANHQATSLQFEDISYSDKKRPVKILDGVFGQVKEGSVLAIMGGSGAGKTTLLDILASKTKRGVTEGHIYVNGREVISKNRYKKVIGFVDQEDCLIPTLTVYETIVTSALLRLPKSMSDDAKKLRALETMNELGILGLKDQLVGNETNRGISGGEKRRVAIACELVTSPSILFLDEPTSGLDAYNAFNVISSLVHLARNYNRTVVFTIHQPRSNIVAQFDELMLLAKGSVVYSGPQSEASNYFAEIGYPCPSGYNMGDFLIDLAMEADNSGGSSSNGDSAGDDQANEHLSEGGQSNSTESDDIHNPIPRANTIEDSTREWRHYAVHRNELSGEEAHENHLRRRISTTPAIRAPPSLSTLVELYKNSPLAESIRQKIQAQKQAVIDADESNLTSGYETPNQNGDGPETGDDATSPATRGGASSIPKELKGHDKVGVFGQFRILSGRTFKNLYRNPMLLLTHYVMAVLLAVFCGVLYFNVTNDISGFQNRLGLFFFLLALFGFSTLTTLQLFAEERIIFIRERANGYYHPIAYYLAKVMFDIIPLRVFPPILLGLIVYPLVGLSTDGYAFLRFLLILVLFNLTAASTCLLIGIMIQNTGVASLVGCLVMLFSLLFAGLFLNQDSMPAGAVWFKYISIFHYAYEALTVNEVRYLTLTEKKFGLSIEVPGATILSTFGFDSGALWDDVAGLAIVFGLFLIAGYVAMHFFLVERR</sequence>
<dbReference type="InterPro" id="IPR003439">
    <property type="entry name" value="ABC_transporter-like_ATP-bd"/>
</dbReference>
<dbReference type="GO" id="GO:0005524">
    <property type="term" value="F:ATP binding"/>
    <property type="evidence" value="ECO:0007669"/>
    <property type="project" value="UniProtKB-KW"/>
</dbReference>
<feature type="compositionally biased region" description="Low complexity" evidence="8">
    <location>
        <begin position="476"/>
        <end position="489"/>
    </location>
</feature>
<keyword evidence="5" id="KW-0067">ATP-binding</keyword>
<dbReference type="InterPro" id="IPR003593">
    <property type="entry name" value="AAA+_ATPase"/>
</dbReference>
<keyword evidence="12" id="KW-1185">Reference proteome</keyword>
<comment type="subcellular location">
    <subcellularLocation>
        <location evidence="1">Membrane</location>
        <topology evidence="1">Multi-pass membrane protein</topology>
    </subcellularLocation>
</comment>
<dbReference type="GO" id="GO:0016020">
    <property type="term" value="C:membrane"/>
    <property type="evidence" value="ECO:0007669"/>
    <property type="project" value="UniProtKB-SubCell"/>
</dbReference>
<keyword evidence="2" id="KW-0813">Transport</keyword>
<evidence type="ECO:0000256" key="8">
    <source>
        <dbReference type="SAM" id="MobiDB-lite"/>
    </source>
</evidence>
<dbReference type="Pfam" id="PF19055">
    <property type="entry name" value="ABC2_membrane_7"/>
    <property type="match status" value="1"/>
</dbReference>
<dbReference type="Pfam" id="PF01061">
    <property type="entry name" value="ABC2_membrane"/>
    <property type="match status" value="1"/>
</dbReference>
<evidence type="ECO:0000256" key="1">
    <source>
        <dbReference type="ARBA" id="ARBA00004141"/>
    </source>
</evidence>
<evidence type="ECO:0000313" key="12">
    <source>
        <dbReference type="Proteomes" id="UP000189580"/>
    </source>
</evidence>
<protein>
    <submittedName>
        <fullName evidence="11">Putative ATP-dependent permease ADP1</fullName>
    </submittedName>
</protein>
<evidence type="ECO:0000256" key="9">
    <source>
        <dbReference type="SAM" id="Phobius"/>
    </source>
</evidence>
<dbReference type="PROSITE" id="PS00211">
    <property type="entry name" value="ABC_TRANSPORTER_1"/>
    <property type="match status" value="1"/>
</dbReference>
<dbReference type="Gene3D" id="3.40.50.300">
    <property type="entry name" value="P-loop containing nucleotide triphosphate hydrolases"/>
    <property type="match status" value="1"/>
</dbReference>
<feature type="domain" description="ABC transporter" evidence="10">
    <location>
        <begin position="215"/>
        <end position="458"/>
    </location>
</feature>
<dbReference type="CDD" id="cd03213">
    <property type="entry name" value="ABCG_EPDR"/>
    <property type="match status" value="1"/>
</dbReference>
<feature type="transmembrane region" description="Helical" evidence="9">
    <location>
        <begin position="661"/>
        <end position="683"/>
    </location>
</feature>
<evidence type="ECO:0000256" key="6">
    <source>
        <dbReference type="ARBA" id="ARBA00022989"/>
    </source>
</evidence>
<feature type="transmembrane region" description="Helical" evidence="9">
    <location>
        <begin position="890"/>
        <end position="913"/>
    </location>
</feature>
<dbReference type="RefSeq" id="XP_018736313.1">
    <property type="nucleotide sequence ID" value="XM_018881878.1"/>
</dbReference>
<dbReference type="PANTHER" id="PTHR48041:SF2">
    <property type="entry name" value="ATP-DEPENDENT PERMEASE-RELATED"/>
    <property type="match status" value="1"/>
</dbReference>
<feature type="region of interest" description="Disordered" evidence="8">
    <location>
        <begin position="476"/>
        <end position="521"/>
    </location>
</feature>
<dbReference type="SMART" id="SM00382">
    <property type="entry name" value="AAA"/>
    <property type="match status" value="1"/>
</dbReference>
<gene>
    <name evidence="11" type="primary">ADP1</name>
    <name evidence="11" type="ORF">AWJ20_4783</name>
</gene>
<organism evidence="11 12">
    <name type="scientific">Sugiyamaella lignohabitans</name>
    <dbReference type="NCBI Taxonomy" id="796027"/>
    <lineage>
        <taxon>Eukaryota</taxon>
        <taxon>Fungi</taxon>
        <taxon>Dikarya</taxon>
        <taxon>Ascomycota</taxon>
        <taxon>Saccharomycotina</taxon>
        <taxon>Dipodascomycetes</taxon>
        <taxon>Dipodascales</taxon>
        <taxon>Trichomonascaceae</taxon>
        <taxon>Sugiyamaella</taxon>
    </lineage>
</organism>
<keyword evidence="7 9" id="KW-0472">Membrane</keyword>
<feature type="region of interest" description="Disordered" evidence="8">
    <location>
        <begin position="597"/>
        <end position="632"/>
    </location>
</feature>
<feature type="transmembrane region" description="Helical" evidence="9">
    <location>
        <begin position="161"/>
        <end position="183"/>
    </location>
</feature>
<evidence type="ECO:0000256" key="3">
    <source>
        <dbReference type="ARBA" id="ARBA00022692"/>
    </source>
</evidence>
<accession>A0A167EAH0</accession>
<dbReference type="Proteomes" id="UP000189580">
    <property type="component" value="Chromosome d"/>
</dbReference>
<dbReference type="EMBL" id="CP014502">
    <property type="protein sequence ID" value="ANB13836.1"/>
    <property type="molecule type" value="Genomic_DNA"/>
</dbReference>
<evidence type="ECO:0000313" key="11">
    <source>
        <dbReference type="EMBL" id="ANB13836.1"/>
    </source>
</evidence>
<evidence type="ECO:0000259" key="10">
    <source>
        <dbReference type="PROSITE" id="PS50893"/>
    </source>
</evidence>
<dbReference type="GeneID" id="30036952"/>
<name>A0A167EAH0_9ASCO</name>
<evidence type="ECO:0000256" key="4">
    <source>
        <dbReference type="ARBA" id="ARBA00022741"/>
    </source>
</evidence>
<evidence type="ECO:0000256" key="2">
    <source>
        <dbReference type="ARBA" id="ARBA00022448"/>
    </source>
</evidence>
<dbReference type="InterPro" id="IPR013525">
    <property type="entry name" value="ABC2_TM"/>
</dbReference>
<proteinExistence type="predicted"/>
<dbReference type="InterPro" id="IPR043926">
    <property type="entry name" value="ABCG_dom"/>
</dbReference>
<dbReference type="PROSITE" id="PS50893">
    <property type="entry name" value="ABC_TRANSPORTER_2"/>
    <property type="match status" value="1"/>
</dbReference>
<dbReference type="Pfam" id="PF00005">
    <property type="entry name" value="ABC_tran"/>
    <property type="match status" value="1"/>
</dbReference>
<feature type="compositionally biased region" description="Polar residues" evidence="8">
    <location>
        <begin position="597"/>
        <end position="608"/>
    </location>
</feature>
<dbReference type="InterPro" id="IPR027417">
    <property type="entry name" value="P-loop_NTPase"/>
</dbReference>